<dbReference type="Proteomes" id="UP000823882">
    <property type="component" value="Unassembled WGS sequence"/>
</dbReference>
<feature type="region of interest" description="Disordered" evidence="2">
    <location>
        <begin position="153"/>
        <end position="179"/>
    </location>
</feature>
<dbReference type="EMBL" id="DWWJ01000190">
    <property type="protein sequence ID" value="HJC41911.1"/>
    <property type="molecule type" value="Genomic_DNA"/>
</dbReference>
<evidence type="ECO:0000256" key="2">
    <source>
        <dbReference type="SAM" id="MobiDB-lite"/>
    </source>
</evidence>
<comment type="caution">
    <text evidence="3">The sequence shown here is derived from an EMBL/GenBank/DDBJ whole genome shotgun (WGS) entry which is preliminary data.</text>
</comment>
<evidence type="ECO:0000313" key="4">
    <source>
        <dbReference type="Proteomes" id="UP000823882"/>
    </source>
</evidence>
<proteinExistence type="predicted"/>
<evidence type="ECO:0000256" key="1">
    <source>
        <dbReference type="SAM" id="Coils"/>
    </source>
</evidence>
<name>A0A9D2T1G0_9FIRM</name>
<sequence length="179" mass="19745">MATGVEELVEMLFSMIDEAKSVPLSSEKCIIERDKALDLLDDIKAQFPMELGEAKKLLAARTDYIASAKREAELIRKQAEEKARQMLAEDELTAQARQKANEMLKVAEERSRELRRAANEYCEDALRRTEEAVSEAYDEIKRSRARFRAAAAGVQPASGTGSSGGAQAGRAVYDAEADS</sequence>
<evidence type="ECO:0000313" key="3">
    <source>
        <dbReference type="EMBL" id="HJC41911.1"/>
    </source>
</evidence>
<reference evidence="3" key="2">
    <citation type="submission" date="2021-04" db="EMBL/GenBank/DDBJ databases">
        <authorList>
            <person name="Gilroy R."/>
        </authorList>
    </citation>
    <scope>NUCLEOTIDE SEQUENCE</scope>
    <source>
        <strain evidence="3">CHK186-1790</strain>
    </source>
</reference>
<keyword evidence="1" id="KW-0175">Coiled coil</keyword>
<evidence type="ECO:0008006" key="5">
    <source>
        <dbReference type="Google" id="ProtNLM"/>
    </source>
</evidence>
<dbReference type="AlphaFoldDB" id="A0A9D2T1G0"/>
<reference evidence="3" key="1">
    <citation type="journal article" date="2021" name="PeerJ">
        <title>Extensive microbial diversity within the chicken gut microbiome revealed by metagenomics and culture.</title>
        <authorList>
            <person name="Gilroy R."/>
            <person name="Ravi A."/>
            <person name="Getino M."/>
            <person name="Pursley I."/>
            <person name="Horton D.L."/>
            <person name="Alikhan N.F."/>
            <person name="Baker D."/>
            <person name="Gharbi K."/>
            <person name="Hall N."/>
            <person name="Watson M."/>
            <person name="Adriaenssens E.M."/>
            <person name="Foster-Nyarko E."/>
            <person name="Jarju S."/>
            <person name="Secka A."/>
            <person name="Antonio M."/>
            <person name="Oren A."/>
            <person name="Chaudhuri R.R."/>
            <person name="La Ragione R."/>
            <person name="Hildebrand F."/>
            <person name="Pallen M.J."/>
        </authorList>
    </citation>
    <scope>NUCLEOTIDE SEQUENCE</scope>
    <source>
        <strain evidence="3">CHK186-1790</strain>
    </source>
</reference>
<organism evidence="3 4">
    <name type="scientific">Candidatus Intestinimonas pullistercoris</name>
    <dbReference type="NCBI Taxonomy" id="2838623"/>
    <lineage>
        <taxon>Bacteria</taxon>
        <taxon>Bacillati</taxon>
        <taxon>Bacillota</taxon>
        <taxon>Clostridia</taxon>
        <taxon>Eubacteriales</taxon>
        <taxon>Intestinimonas</taxon>
    </lineage>
</organism>
<gene>
    <name evidence="3" type="ORF">H9701_10235</name>
</gene>
<feature type="coiled-coil region" evidence="1">
    <location>
        <begin position="65"/>
        <end position="146"/>
    </location>
</feature>
<accession>A0A9D2T1G0</accession>
<protein>
    <recommendedName>
        <fullName evidence="5">ATPase</fullName>
    </recommendedName>
</protein>